<accession>A0A4R4W0F7</accession>
<dbReference type="InterPro" id="IPR005119">
    <property type="entry name" value="LysR_subst-bd"/>
</dbReference>
<proteinExistence type="inferred from homology"/>
<dbReference type="SUPFAM" id="SSF53850">
    <property type="entry name" value="Periplasmic binding protein-like II"/>
    <property type="match status" value="1"/>
</dbReference>
<evidence type="ECO:0000313" key="6">
    <source>
        <dbReference type="EMBL" id="TDD06340.1"/>
    </source>
</evidence>
<evidence type="ECO:0000256" key="4">
    <source>
        <dbReference type="ARBA" id="ARBA00023163"/>
    </source>
</evidence>
<keyword evidence="3" id="KW-0238">DNA-binding</keyword>
<dbReference type="GO" id="GO:0003700">
    <property type="term" value="F:DNA-binding transcription factor activity"/>
    <property type="evidence" value="ECO:0007669"/>
    <property type="project" value="TreeGrafter"/>
</dbReference>
<feature type="domain" description="LysR substrate-binding" evidence="5">
    <location>
        <begin position="8"/>
        <end position="144"/>
    </location>
</feature>
<evidence type="ECO:0000313" key="7">
    <source>
        <dbReference type="Proteomes" id="UP000295674"/>
    </source>
</evidence>
<evidence type="ECO:0000259" key="5">
    <source>
        <dbReference type="Pfam" id="PF03466"/>
    </source>
</evidence>
<evidence type="ECO:0000256" key="3">
    <source>
        <dbReference type="ARBA" id="ARBA00023125"/>
    </source>
</evidence>
<gene>
    <name evidence="6" type="ORF">E1181_12615</name>
</gene>
<dbReference type="GO" id="GO:0032993">
    <property type="term" value="C:protein-DNA complex"/>
    <property type="evidence" value="ECO:0007669"/>
    <property type="project" value="TreeGrafter"/>
</dbReference>
<comment type="similarity">
    <text evidence="1">Belongs to the LysR transcriptional regulatory family.</text>
</comment>
<keyword evidence="4" id="KW-0804">Transcription</keyword>
<dbReference type="GO" id="GO:0003677">
    <property type="term" value="F:DNA binding"/>
    <property type="evidence" value="ECO:0007669"/>
    <property type="project" value="UniProtKB-KW"/>
</dbReference>
<dbReference type="Pfam" id="PF03466">
    <property type="entry name" value="LysR_substrate"/>
    <property type="match status" value="1"/>
</dbReference>
<dbReference type="PANTHER" id="PTHR30346:SF0">
    <property type="entry name" value="HCA OPERON TRANSCRIPTIONAL ACTIVATOR HCAR"/>
    <property type="match status" value="1"/>
</dbReference>
<dbReference type="OrthoDB" id="3176554at2"/>
<dbReference type="PANTHER" id="PTHR30346">
    <property type="entry name" value="TRANSCRIPTIONAL DUAL REGULATOR HCAR-RELATED"/>
    <property type="match status" value="1"/>
</dbReference>
<sequence length="152" mass="16487">MGRWAHGPDSLVVALPDTHPLADARHLSIAQFAEESFVSLPPREEAILPGRLRRLAHANGFVPEIIQVAPDTQTALAHVSAEVGCHLTLASVARNATDSPVVFVPIDETPLDADLSPLDVDLRVAWRRDDNTPALRVVLDEVLRLADDPGIF</sequence>
<protein>
    <recommendedName>
        <fullName evidence="5">LysR substrate-binding domain-containing protein</fullName>
    </recommendedName>
</protein>
<name>A0A4R4W0F7_9PSEU</name>
<keyword evidence="2" id="KW-0805">Transcription regulation</keyword>
<dbReference type="CDD" id="cd08414">
    <property type="entry name" value="PBP2_LTTR_aromatics_like"/>
    <property type="match status" value="1"/>
</dbReference>
<reference evidence="6 7" key="1">
    <citation type="submission" date="2019-03" db="EMBL/GenBank/DDBJ databases">
        <title>Draft genome sequences of novel Actinobacteria.</title>
        <authorList>
            <person name="Sahin N."/>
            <person name="Ay H."/>
            <person name="Saygin H."/>
        </authorList>
    </citation>
    <scope>NUCLEOTIDE SEQUENCE [LARGE SCALE GENOMIC DNA]</scope>
    <source>
        <strain evidence="6 7">16K309</strain>
    </source>
</reference>
<evidence type="ECO:0000256" key="2">
    <source>
        <dbReference type="ARBA" id="ARBA00023015"/>
    </source>
</evidence>
<dbReference type="Gene3D" id="3.40.190.10">
    <property type="entry name" value="Periplasmic binding protein-like II"/>
    <property type="match status" value="2"/>
</dbReference>
<evidence type="ECO:0000256" key="1">
    <source>
        <dbReference type="ARBA" id="ARBA00009437"/>
    </source>
</evidence>
<organism evidence="6 7">
    <name type="scientific">Saccharopolyspora terrae</name>
    <dbReference type="NCBI Taxonomy" id="2530384"/>
    <lineage>
        <taxon>Bacteria</taxon>
        <taxon>Bacillati</taxon>
        <taxon>Actinomycetota</taxon>
        <taxon>Actinomycetes</taxon>
        <taxon>Pseudonocardiales</taxon>
        <taxon>Pseudonocardiaceae</taxon>
        <taxon>Saccharopolyspora</taxon>
    </lineage>
</organism>
<dbReference type="EMBL" id="SMKS01000017">
    <property type="protein sequence ID" value="TDD06340.1"/>
    <property type="molecule type" value="Genomic_DNA"/>
</dbReference>
<dbReference type="Proteomes" id="UP000295674">
    <property type="component" value="Unassembled WGS sequence"/>
</dbReference>
<comment type="caution">
    <text evidence="6">The sequence shown here is derived from an EMBL/GenBank/DDBJ whole genome shotgun (WGS) entry which is preliminary data.</text>
</comment>
<keyword evidence="7" id="KW-1185">Reference proteome</keyword>
<dbReference type="RefSeq" id="WP_132674301.1">
    <property type="nucleotide sequence ID" value="NZ_SMKS01000017.1"/>
</dbReference>
<dbReference type="AlphaFoldDB" id="A0A4R4W0F7"/>